<name>A0A261Y366_9FUNG</name>
<evidence type="ECO:0000256" key="2">
    <source>
        <dbReference type="ARBA" id="ARBA00023295"/>
    </source>
</evidence>
<dbReference type="EMBL" id="MVBO01000023">
    <property type="protein sequence ID" value="OZJ05070.1"/>
    <property type="molecule type" value="Genomic_DNA"/>
</dbReference>
<feature type="region of interest" description="Disordered" evidence="3">
    <location>
        <begin position="204"/>
        <end position="225"/>
    </location>
</feature>
<accession>A0A261Y366</accession>
<dbReference type="Gene3D" id="2.60.120.200">
    <property type="match status" value="1"/>
</dbReference>
<evidence type="ECO:0000256" key="3">
    <source>
        <dbReference type="SAM" id="MobiDB-lite"/>
    </source>
</evidence>
<dbReference type="Proteomes" id="UP000242875">
    <property type="component" value="Unassembled WGS sequence"/>
</dbReference>
<evidence type="ECO:0000313" key="5">
    <source>
        <dbReference type="EMBL" id="OZJ05070.1"/>
    </source>
</evidence>
<keyword evidence="2" id="KW-0326">Glycosidase</keyword>
<dbReference type="GO" id="GO:0004553">
    <property type="term" value="F:hydrolase activity, hydrolyzing O-glycosyl compounds"/>
    <property type="evidence" value="ECO:0007669"/>
    <property type="project" value="InterPro"/>
</dbReference>
<dbReference type="InterPro" id="IPR013320">
    <property type="entry name" value="ConA-like_dom_sf"/>
</dbReference>
<dbReference type="OrthoDB" id="4781at2759"/>
<reference evidence="5 6" key="1">
    <citation type="journal article" date="2017" name="Mycologia">
        <title>Bifiguratus adelaidae, gen. et sp. nov., a new member of Mucoromycotina in endophytic and soil-dwelling habitats.</title>
        <authorList>
            <person name="Torres-Cruz T.J."/>
            <person name="Billingsley Tobias T.L."/>
            <person name="Almatruk M."/>
            <person name="Hesse C."/>
            <person name="Kuske C.R."/>
            <person name="Desiro A."/>
            <person name="Benucci G.M."/>
            <person name="Bonito G."/>
            <person name="Stajich J.E."/>
            <person name="Dunlap C."/>
            <person name="Arnold A.E."/>
            <person name="Porras-Alfaro A."/>
        </authorList>
    </citation>
    <scope>NUCLEOTIDE SEQUENCE [LARGE SCALE GENOMIC DNA]</scope>
    <source>
        <strain evidence="5 6">AZ0501</strain>
    </source>
</reference>
<dbReference type="GO" id="GO:0005975">
    <property type="term" value="P:carbohydrate metabolic process"/>
    <property type="evidence" value="ECO:0007669"/>
    <property type="project" value="InterPro"/>
</dbReference>
<dbReference type="AlphaFoldDB" id="A0A261Y366"/>
<dbReference type="SUPFAM" id="SSF49899">
    <property type="entry name" value="Concanavalin A-like lectins/glucanases"/>
    <property type="match status" value="1"/>
</dbReference>
<comment type="caution">
    <text evidence="5">The sequence shown here is derived from an EMBL/GenBank/DDBJ whole genome shotgun (WGS) entry which is preliminary data.</text>
</comment>
<dbReference type="InterPro" id="IPR044791">
    <property type="entry name" value="Beta-glucanase/XTH"/>
</dbReference>
<organism evidence="5 6">
    <name type="scientific">Bifiguratus adelaidae</name>
    <dbReference type="NCBI Taxonomy" id="1938954"/>
    <lineage>
        <taxon>Eukaryota</taxon>
        <taxon>Fungi</taxon>
        <taxon>Fungi incertae sedis</taxon>
        <taxon>Mucoromycota</taxon>
        <taxon>Mucoromycotina</taxon>
        <taxon>Endogonomycetes</taxon>
        <taxon>Endogonales</taxon>
        <taxon>Endogonales incertae sedis</taxon>
        <taxon>Bifiguratus</taxon>
    </lineage>
</organism>
<dbReference type="PANTHER" id="PTHR31062">
    <property type="entry name" value="XYLOGLUCAN ENDOTRANSGLUCOSYLASE/HYDROLASE PROTEIN 8-RELATED"/>
    <property type="match status" value="1"/>
</dbReference>
<keyword evidence="6" id="KW-1185">Reference proteome</keyword>
<feature type="domain" description="GH16" evidence="4">
    <location>
        <begin position="1"/>
        <end position="198"/>
    </location>
</feature>
<gene>
    <name evidence="5" type="ORF">BZG36_02100</name>
</gene>
<evidence type="ECO:0000256" key="1">
    <source>
        <dbReference type="ARBA" id="ARBA00022801"/>
    </source>
</evidence>
<sequence length="320" mass="32831">MADGTDPMSLGFYDAWCGKNTAVQGGALKLSLTQECGPNIATSQAFTNSRVDIELQTASYTSGVVTALSFIGASSPKDEMDLEWVGTNPNQVQTMYFVQGQRVEGALGAWEFATAGAASSTQTYSFIYSDNQMQWLINNKVVRTVNKGSGPFPSQALQLHLGVWDGSDYSSWAGTTDWSKATNGVFNAYVKSIKMQSLGCNASSANSSSSSGSHQSSSPSVSSSSSSVSFTSSVPAPSPATTTYSTTSSSSAHASPTLASSSANASFTPSSSAAASSVSSAPSQSALQLHQSGASSLSGWSHGCALLSALVVVLASSLMA</sequence>
<evidence type="ECO:0000313" key="6">
    <source>
        <dbReference type="Proteomes" id="UP000242875"/>
    </source>
</evidence>
<dbReference type="InterPro" id="IPR000757">
    <property type="entry name" value="Beta-glucanase-like"/>
</dbReference>
<dbReference type="Pfam" id="PF00722">
    <property type="entry name" value="Glyco_hydro_16"/>
    <property type="match status" value="1"/>
</dbReference>
<proteinExistence type="predicted"/>
<keyword evidence="1" id="KW-0378">Hydrolase</keyword>
<dbReference type="PROSITE" id="PS51762">
    <property type="entry name" value="GH16_2"/>
    <property type="match status" value="1"/>
</dbReference>
<evidence type="ECO:0000259" key="4">
    <source>
        <dbReference type="PROSITE" id="PS51762"/>
    </source>
</evidence>
<protein>
    <recommendedName>
        <fullName evidence="4">GH16 domain-containing protein</fullName>
    </recommendedName>
</protein>